<feature type="binding site" evidence="8">
    <location>
        <position position="187"/>
    </location>
    <ligand>
        <name>ATP</name>
        <dbReference type="ChEBI" id="CHEBI:30616"/>
    </ligand>
</feature>
<comment type="catalytic activity">
    <reaction evidence="7 8">
        <text>(R)-pantoate + beta-alanine + ATP = (R)-pantothenate + AMP + diphosphate + H(+)</text>
        <dbReference type="Rhea" id="RHEA:10912"/>
        <dbReference type="ChEBI" id="CHEBI:15378"/>
        <dbReference type="ChEBI" id="CHEBI:15980"/>
        <dbReference type="ChEBI" id="CHEBI:29032"/>
        <dbReference type="ChEBI" id="CHEBI:30616"/>
        <dbReference type="ChEBI" id="CHEBI:33019"/>
        <dbReference type="ChEBI" id="CHEBI:57966"/>
        <dbReference type="ChEBI" id="CHEBI:456215"/>
        <dbReference type="EC" id="6.3.2.1"/>
    </reaction>
</comment>
<keyword evidence="5 8" id="KW-0547">Nucleotide-binding</keyword>
<evidence type="ECO:0000256" key="6">
    <source>
        <dbReference type="ARBA" id="ARBA00022840"/>
    </source>
</evidence>
<dbReference type="InterPro" id="IPR014729">
    <property type="entry name" value="Rossmann-like_a/b/a_fold"/>
</dbReference>
<dbReference type="InterPro" id="IPR003721">
    <property type="entry name" value="Pantoate_ligase"/>
</dbReference>
<comment type="miscellaneous">
    <text evidence="8">The reaction proceeds by a bi uni uni bi ping pong mechanism.</text>
</comment>
<dbReference type="PANTHER" id="PTHR21299">
    <property type="entry name" value="CYTIDYLATE KINASE/PANTOATE-BETA-ALANINE LIGASE"/>
    <property type="match status" value="1"/>
</dbReference>
<evidence type="ECO:0000256" key="3">
    <source>
        <dbReference type="ARBA" id="ARBA00022598"/>
    </source>
</evidence>
<dbReference type="SUPFAM" id="SSF52374">
    <property type="entry name" value="Nucleotidylyl transferase"/>
    <property type="match status" value="1"/>
</dbReference>
<comment type="caution">
    <text evidence="9">The sequence shown here is derived from an EMBL/GenBank/DDBJ whole genome shotgun (WGS) entry which is preliminary data.</text>
</comment>
<dbReference type="CDD" id="cd00560">
    <property type="entry name" value="PanC"/>
    <property type="match status" value="1"/>
</dbReference>
<dbReference type="NCBIfam" id="TIGR00018">
    <property type="entry name" value="panC"/>
    <property type="match status" value="1"/>
</dbReference>
<sequence length="296" mass="33177">MYILNFTEVNKLLPIIYTIPEIREAVQKLRMQNKKIGFVPTMGYLHDGHISLIEQSKQENDATIVSIFVNPTQFGENEDFSSYPRDLRRDISLINDSIDYLFVPTVDVMYPGTSYTNVIVNHFTDGLCGDSRPGHFNGVSTVVTKLLNIVTPDCAYFGQKDIQQLLVIKQLVKDLNINTTIKSCPIIREKDGLAMSSRNVYLTDDQRKQATIIYKSLQLAKELVAKGVSDADTITSTVQKAISSASLARIDYIELRDIDTWEQSKTINNTKAVLAVAVFFGSTRLIDNIILEKGSA</sequence>
<comment type="similarity">
    <text evidence="2 8">Belongs to the pantothenate synthetase family.</text>
</comment>
<evidence type="ECO:0000313" key="10">
    <source>
        <dbReference type="Proteomes" id="UP000094296"/>
    </source>
</evidence>
<proteinExistence type="inferred from homology"/>
<feature type="binding site" evidence="8">
    <location>
        <position position="73"/>
    </location>
    <ligand>
        <name>beta-alanine</name>
        <dbReference type="ChEBI" id="CHEBI:57966"/>
    </ligand>
</feature>
<comment type="subunit">
    <text evidence="8">Homodimer.</text>
</comment>
<evidence type="ECO:0000256" key="5">
    <source>
        <dbReference type="ARBA" id="ARBA00022741"/>
    </source>
</evidence>
<dbReference type="Pfam" id="PF02569">
    <property type="entry name" value="Pantoate_ligase"/>
    <property type="match status" value="1"/>
</dbReference>
<dbReference type="GO" id="GO:0015940">
    <property type="term" value="P:pantothenate biosynthetic process"/>
    <property type="evidence" value="ECO:0007669"/>
    <property type="project" value="UniProtKB-UniRule"/>
</dbReference>
<dbReference type="Gene3D" id="3.40.50.620">
    <property type="entry name" value="HUPs"/>
    <property type="match status" value="1"/>
</dbReference>
<dbReference type="STRING" id="766136.BHF68_03535"/>
<dbReference type="EMBL" id="MIJE01000001">
    <property type="protein sequence ID" value="OEF98799.1"/>
    <property type="molecule type" value="Genomic_DNA"/>
</dbReference>
<dbReference type="AlphaFoldDB" id="A0A1E5G6S4"/>
<reference evidence="9 10" key="1">
    <citation type="submission" date="2016-09" db="EMBL/GenBank/DDBJ databases">
        <title>Draft genome sequence for the type strain of Desulfuribacillus alkaliarsenatis AHT28, an obligately anaerobic, sulfidogenic bacterium isolated from Russian soda lake sediments.</title>
        <authorList>
            <person name="Abin C.A."/>
            <person name="Hollibaugh J.T."/>
        </authorList>
    </citation>
    <scope>NUCLEOTIDE SEQUENCE [LARGE SCALE GENOMIC DNA]</scope>
    <source>
        <strain evidence="9 10">AHT28</strain>
    </source>
</reference>
<gene>
    <name evidence="8" type="primary">panC</name>
    <name evidence="9" type="ORF">BHF68_03535</name>
</gene>
<evidence type="ECO:0000256" key="7">
    <source>
        <dbReference type="ARBA" id="ARBA00048258"/>
    </source>
</evidence>
<feature type="binding site" evidence="8">
    <location>
        <begin position="195"/>
        <end position="198"/>
    </location>
    <ligand>
        <name>ATP</name>
        <dbReference type="ChEBI" id="CHEBI:30616"/>
    </ligand>
</feature>
<dbReference type="FunFam" id="3.30.1300.10:FF:000001">
    <property type="entry name" value="Pantothenate synthetase"/>
    <property type="match status" value="1"/>
</dbReference>
<keyword evidence="6 8" id="KW-0067">ATP-binding</keyword>
<dbReference type="InterPro" id="IPR004821">
    <property type="entry name" value="Cyt_trans-like"/>
</dbReference>
<dbReference type="EC" id="6.3.2.1" evidence="8"/>
<dbReference type="GO" id="GO:0005524">
    <property type="term" value="F:ATP binding"/>
    <property type="evidence" value="ECO:0007669"/>
    <property type="project" value="UniProtKB-KW"/>
</dbReference>
<dbReference type="GO" id="GO:0004592">
    <property type="term" value="F:pantoate-beta-alanine ligase activity"/>
    <property type="evidence" value="ECO:0007669"/>
    <property type="project" value="UniProtKB-UniRule"/>
</dbReference>
<dbReference type="Gene3D" id="3.30.1300.10">
    <property type="entry name" value="Pantoate-beta-alanine ligase, C-terminal domain"/>
    <property type="match status" value="1"/>
</dbReference>
<keyword evidence="8" id="KW-0963">Cytoplasm</keyword>
<dbReference type="NCBIfam" id="TIGR00125">
    <property type="entry name" value="cyt_tran_rel"/>
    <property type="match status" value="1"/>
</dbReference>
<evidence type="ECO:0000313" key="9">
    <source>
        <dbReference type="EMBL" id="OEF98799.1"/>
    </source>
</evidence>
<keyword evidence="3 8" id="KW-0436">Ligase</keyword>
<dbReference type="HAMAP" id="MF_00158">
    <property type="entry name" value="PanC"/>
    <property type="match status" value="1"/>
</dbReference>
<comment type="subcellular location">
    <subcellularLocation>
        <location evidence="8">Cytoplasm</location>
    </subcellularLocation>
</comment>
<name>A0A1E5G6S4_9FIRM</name>
<evidence type="ECO:0000256" key="4">
    <source>
        <dbReference type="ARBA" id="ARBA00022655"/>
    </source>
</evidence>
<organism evidence="9 10">
    <name type="scientific">Desulfuribacillus alkaliarsenatis</name>
    <dbReference type="NCBI Taxonomy" id="766136"/>
    <lineage>
        <taxon>Bacteria</taxon>
        <taxon>Bacillati</taxon>
        <taxon>Bacillota</taxon>
        <taxon>Desulfuribacillia</taxon>
        <taxon>Desulfuribacillales</taxon>
        <taxon>Desulfuribacillaceae</taxon>
        <taxon>Desulfuribacillus</taxon>
    </lineage>
</organism>
<feature type="active site" description="Proton donor" evidence="8">
    <location>
        <position position="49"/>
    </location>
</feature>
<evidence type="ECO:0000256" key="8">
    <source>
        <dbReference type="HAMAP-Rule" id="MF_00158"/>
    </source>
</evidence>
<dbReference type="InterPro" id="IPR042176">
    <property type="entry name" value="Pantoate_ligase_C"/>
</dbReference>
<feature type="binding site" evidence="8">
    <location>
        <position position="164"/>
    </location>
    <ligand>
        <name>(R)-pantoate</name>
        <dbReference type="ChEBI" id="CHEBI:15980"/>
    </ligand>
</feature>
<feature type="binding site" evidence="8">
    <location>
        <position position="73"/>
    </location>
    <ligand>
        <name>(R)-pantoate</name>
        <dbReference type="ChEBI" id="CHEBI:15980"/>
    </ligand>
</feature>
<keyword evidence="4 8" id="KW-0566">Pantothenate biosynthesis</keyword>
<comment type="pathway">
    <text evidence="1 8">Cofactor biosynthesis; (R)-pantothenate biosynthesis; (R)-pantothenate from (R)-pantoate and beta-alanine: step 1/1.</text>
</comment>
<dbReference type="OrthoDB" id="9773087at2"/>
<dbReference type="FunFam" id="3.40.50.620:FF:000013">
    <property type="entry name" value="Pantothenate synthetase"/>
    <property type="match status" value="1"/>
</dbReference>
<evidence type="ECO:0000256" key="2">
    <source>
        <dbReference type="ARBA" id="ARBA00009256"/>
    </source>
</evidence>
<dbReference type="PANTHER" id="PTHR21299:SF1">
    <property type="entry name" value="PANTOATE--BETA-ALANINE LIGASE"/>
    <property type="match status" value="1"/>
</dbReference>
<feature type="binding site" evidence="8">
    <location>
        <begin position="158"/>
        <end position="161"/>
    </location>
    <ligand>
        <name>ATP</name>
        <dbReference type="ChEBI" id="CHEBI:30616"/>
    </ligand>
</feature>
<protein>
    <recommendedName>
        <fullName evidence="8">Pantothenate synthetase</fullName>
        <shortName evidence="8">PS</shortName>
        <ecNumber evidence="8">6.3.2.1</ecNumber>
    </recommendedName>
    <alternativeName>
        <fullName evidence="8">Pantoate--beta-alanine ligase</fullName>
    </alternativeName>
    <alternativeName>
        <fullName evidence="8">Pantoate-activating enzyme</fullName>
    </alternativeName>
</protein>
<keyword evidence="10" id="KW-1185">Reference proteome</keyword>
<accession>A0A1E5G6S4</accession>
<dbReference type="GO" id="GO:0005829">
    <property type="term" value="C:cytosol"/>
    <property type="evidence" value="ECO:0007669"/>
    <property type="project" value="TreeGrafter"/>
</dbReference>
<dbReference type="UniPathway" id="UPA00028">
    <property type="reaction ID" value="UER00005"/>
</dbReference>
<dbReference type="Proteomes" id="UP000094296">
    <property type="component" value="Unassembled WGS sequence"/>
</dbReference>
<feature type="binding site" evidence="8">
    <location>
        <begin position="42"/>
        <end position="49"/>
    </location>
    <ligand>
        <name>ATP</name>
        <dbReference type="ChEBI" id="CHEBI:30616"/>
    </ligand>
</feature>
<comment type="function">
    <text evidence="8">Catalyzes the condensation of pantoate with beta-alanine in an ATP-dependent reaction via a pantoyl-adenylate intermediate.</text>
</comment>
<evidence type="ECO:0000256" key="1">
    <source>
        <dbReference type="ARBA" id="ARBA00004990"/>
    </source>
</evidence>